<dbReference type="GO" id="GO:0006620">
    <property type="term" value="P:post-translational protein targeting to endoplasmic reticulum membrane"/>
    <property type="evidence" value="ECO:0007669"/>
    <property type="project" value="TreeGrafter"/>
</dbReference>
<dbReference type="PROSITE" id="PS50076">
    <property type="entry name" value="DNAJ_2"/>
    <property type="match status" value="1"/>
</dbReference>
<feature type="transmembrane region" description="Helical" evidence="10">
    <location>
        <begin position="75"/>
        <end position="92"/>
    </location>
</feature>
<reference evidence="13" key="1">
    <citation type="submission" date="2024-02" db="UniProtKB">
        <authorList>
            <consortium name="WormBaseParasite"/>
        </authorList>
    </citation>
    <scope>IDENTIFICATION</scope>
</reference>
<proteinExistence type="predicted"/>
<evidence type="ECO:0000259" key="11">
    <source>
        <dbReference type="PROSITE" id="PS50076"/>
    </source>
</evidence>
<evidence type="ECO:0000256" key="5">
    <source>
        <dbReference type="ARBA" id="ARBA00022927"/>
    </source>
</evidence>
<feature type="region of interest" description="Disordered" evidence="9">
    <location>
        <begin position="475"/>
        <end position="616"/>
    </location>
</feature>
<dbReference type="SUPFAM" id="SSF81296">
    <property type="entry name" value="E set domains"/>
    <property type="match status" value="1"/>
</dbReference>
<dbReference type="Gene3D" id="1.10.287.110">
    <property type="entry name" value="DnaJ domain"/>
    <property type="match status" value="1"/>
</dbReference>
<feature type="transmembrane region" description="Helical" evidence="10">
    <location>
        <begin position="190"/>
        <end position="215"/>
    </location>
</feature>
<dbReference type="AlphaFoldDB" id="A0AAF3J3U6"/>
<dbReference type="Proteomes" id="UP000887575">
    <property type="component" value="Unassembled WGS sequence"/>
</dbReference>
<dbReference type="GO" id="GO:0003723">
    <property type="term" value="F:RNA binding"/>
    <property type="evidence" value="ECO:0007669"/>
    <property type="project" value="TreeGrafter"/>
</dbReference>
<keyword evidence="7 10" id="KW-0472">Membrane</keyword>
<evidence type="ECO:0000256" key="1">
    <source>
        <dbReference type="ARBA" id="ARBA00004477"/>
    </source>
</evidence>
<comment type="subcellular location">
    <subcellularLocation>
        <location evidence="1">Endoplasmic reticulum membrane</location>
        <topology evidence="1">Multi-pass membrane protein</topology>
    </subcellularLocation>
</comment>
<dbReference type="Pfam" id="PF02889">
    <property type="entry name" value="Sec63"/>
    <property type="match status" value="1"/>
</dbReference>
<sequence length="743" mass="86181">MGRAEFQYDEVGNTFYYVLISFYAIILLPATYFFFPFGAKKEERRVDEKQCQCRGCVVKRERKEANRPWKKTKKLLQIVLLIVAWTIFFWLAQKVSSIETTHHEYDPYAILGLDAGADVAEVKKKYRDLSKKHHPDRGGDPIEFDKIAKAYQALTDDEARENWEKYGNPDGPTATTFGIALPKWLVSKEYGLWVLAFYGLMFMIVLPVGVGFWWYNSIKYNHDKVLLDTTQLFFYFLHKTPKMEINRMLMVLTGAFEFWKQHNKEIVERETDDFTLPKLMKHFPNLGENKKEKPLSFPYALKARILAYAYLGRHDLENDDLDVDQRYIISRVLRLVEEMISCTQQLTFYSQAKVPFETMENVLKLMPMFTQALWPKYSPLLQLPHIGEQNLGFIKRNKVHTCAQLARLDDVKRRQVLNSLSDYQYRDVLVVLSSMPQLQIETSFEVLGEEDKHEVTAKCLVTLKVKLTRRSLLDKDNIPDDNRKDFDDNSDIEKISGDENEGDDKKEQEDKKPKRKAWEKQPKKAKGKGGKKAPTKPKPKSKAAVVATTPNEGPSGATQIVQSEASPNAEKGNDDEDDEESVSGASEAEDTNREDFEEDHEESDIEEDWSKPDKNLFETKTRETHTVHAPYYPSEKFEWWWLTLAFNDKKQRRLCAPVTPCKTLIDTQTFDLKFTAPEEKGVYSFTLGVHSDSYMDADYMMDIKLDVKEAKQAPPVKYEDTEEEEEQIEASSDEEYTEDDDSE</sequence>
<evidence type="ECO:0000256" key="9">
    <source>
        <dbReference type="SAM" id="MobiDB-lite"/>
    </source>
</evidence>
<accession>A0AAF3J3U6</accession>
<dbReference type="InterPro" id="IPR035892">
    <property type="entry name" value="C2_domain_sf"/>
</dbReference>
<dbReference type="Gene3D" id="1.10.3380.10">
    <property type="entry name" value="Sec63 N-terminal domain-like domain"/>
    <property type="match status" value="1"/>
</dbReference>
<feature type="region of interest" description="Disordered" evidence="9">
    <location>
        <begin position="711"/>
        <end position="743"/>
    </location>
</feature>
<dbReference type="PANTHER" id="PTHR24075">
    <property type="entry name" value="SEC63 DOMAIN-CONTAINING"/>
    <property type="match status" value="1"/>
</dbReference>
<keyword evidence="5" id="KW-0653">Protein transport</keyword>
<dbReference type="FunFam" id="1.10.287.110:FF:000063">
    <property type="entry name" value="Translocation protein SEC63"/>
    <property type="match status" value="1"/>
</dbReference>
<dbReference type="PANTHER" id="PTHR24075:SF0">
    <property type="entry name" value="TRANSLOCATION PROTEIN SEC63 HOMOLOG"/>
    <property type="match status" value="1"/>
</dbReference>
<dbReference type="PRINTS" id="PR00625">
    <property type="entry name" value="JDOMAIN"/>
</dbReference>
<dbReference type="SMART" id="SM00973">
    <property type="entry name" value="Sec63"/>
    <property type="match status" value="1"/>
</dbReference>
<evidence type="ECO:0000256" key="7">
    <source>
        <dbReference type="ARBA" id="ARBA00023136"/>
    </source>
</evidence>
<evidence type="ECO:0000313" key="12">
    <source>
        <dbReference type="Proteomes" id="UP000887575"/>
    </source>
</evidence>
<dbReference type="Gene3D" id="2.60.40.150">
    <property type="entry name" value="C2 domain"/>
    <property type="match status" value="1"/>
</dbReference>
<dbReference type="SMART" id="SM00271">
    <property type="entry name" value="DnaJ"/>
    <property type="match status" value="1"/>
</dbReference>
<dbReference type="InterPro" id="IPR036869">
    <property type="entry name" value="J_dom_sf"/>
</dbReference>
<feature type="compositionally biased region" description="Basic residues" evidence="9">
    <location>
        <begin position="523"/>
        <end position="541"/>
    </location>
</feature>
<keyword evidence="6 10" id="KW-1133">Transmembrane helix</keyword>
<dbReference type="GO" id="GO:0008320">
    <property type="term" value="F:protein transmembrane transporter activity"/>
    <property type="evidence" value="ECO:0007669"/>
    <property type="project" value="TreeGrafter"/>
</dbReference>
<dbReference type="SUPFAM" id="SSF158702">
    <property type="entry name" value="Sec63 N-terminal domain-like"/>
    <property type="match status" value="1"/>
</dbReference>
<name>A0AAF3J3U6_9BILA</name>
<dbReference type="SUPFAM" id="SSF46565">
    <property type="entry name" value="Chaperone J-domain"/>
    <property type="match status" value="1"/>
</dbReference>
<keyword evidence="12" id="KW-1185">Reference proteome</keyword>
<feature type="compositionally biased region" description="Acidic residues" evidence="9">
    <location>
        <begin position="595"/>
        <end position="607"/>
    </location>
</feature>
<keyword evidence="2" id="KW-0813">Transport</keyword>
<feature type="transmembrane region" description="Helical" evidence="10">
    <location>
        <begin position="15"/>
        <end position="35"/>
    </location>
</feature>
<protein>
    <recommendedName>
        <fullName evidence="11">J domain-containing protein</fullName>
    </recommendedName>
</protein>
<dbReference type="InterPro" id="IPR014756">
    <property type="entry name" value="Ig_E-set"/>
</dbReference>
<keyword evidence="4" id="KW-0256">Endoplasmic reticulum</keyword>
<evidence type="ECO:0000256" key="4">
    <source>
        <dbReference type="ARBA" id="ARBA00022824"/>
    </source>
</evidence>
<organism evidence="12 13">
    <name type="scientific">Mesorhabditis belari</name>
    <dbReference type="NCBI Taxonomy" id="2138241"/>
    <lineage>
        <taxon>Eukaryota</taxon>
        <taxon>Metazoa</taxon>
        <taxon>Ecdysozoa</taxon>
        <taxon>Nematoda</taxon>
        <taxon>Chromadorea</taxon>
        <taxon>Rhabditida</taxon>
        <taxon>Rhabditina</taxon>
        <taxon>Rhabditomorpha</taxon>
        <taxon>Rhabditoidea</taxon>
        <taxon>Rhabditidae</taxon>
        <taxon>Mesorhabditinae</taxon>
        <taxon>Mesorhabditis</taxon>
    </lineage>
</organism>
<dbReference type="Gene3D" id="1.10.150.20">
    <property type="entry name" value="5' to 3' exonuclease, C-terminal subdomain"/>
    <property type="match status" value="1"/>
</dbReference>
<dbReference type="CDD" id="cd06257">
    <property type="entry name" value="DnaJ"/>
    <property type="match status" value="1"/>
</dbReference>
<feature type="compositionally biased region" description="Acidic residues" evidence="9">
    <location>
        <begin position="720"/>
        <end position="743"/>
    </location>
</feature>
<dbReference type="GO" id="GO:0006614">
    <property type="term" value="P:SRP-dependent cotranslational protein targeting to membrane"/>
    <property type="evidence" value="ECO:0007669"/>
    <property type="project" value="TreeGrafter"/>
</dbReference>
<dbReference type="GO" id="GO:0031207">
    <property type="term" value="C:Sec62/Sec63 complex"/>
    <property type="evidence" value="ECO:0007669"/>
    <property type="project" value="TreeGrafter"/>
</dbReference>
<evidence type="ECO:0000256" key="2">
    <source>
        <dbReference type="ARBA" id="ARBA00022448"/>
    </source>
</evidence>
<dbReference type="Pfam" id="PF00226">
    <property type="entry name" value="DnaJ"/>
    <property type="match status" value="1"/>
</dbReference>
<evidence type="ECO:0000313" key="13">
    <source>
        <dbReference type="WBParaSite" id="MBELARI_LOCUS14492"/>
    </source>
</evidence>
<feature type="domain" description="J" evidence="11">
    <location>
        <begin position="106"/>
        <end position="167"/>
    </location>
</feature>
<evidence type="ECO:0000256" key="3">
    <source>
        <dbReference type="ARBA" id="ARBA00022692"/>
    </source>
</evidence>
<dbReference type="InterPro" id="IPR004179">
    <property type="entry name" value="Sec63-dom"/>
</dbReference>
<feature type="compositionally biased region" description="Polar residues" evidence="9">
    <location>
        <begin position="548"/>
        <end position="566"/>
    </location>
</feature>
<keyword evidence="3 10" id="KW-0812">Transmembrane</keyword>
<evidence type="ECO:0000256" key="10">
    <source>
        <dbReference type="SAM" id="Phobius"/>
    </source>
</evidence>
<feature type="compositionally biased region" description="Basic and acidic residues" evidence="9">
    <location>
        <begin position="475"/>
        <end position="522"/>
    </location>
</feature>
<dbReference type="InterPro" id="IPR001623">
    <property type="entry name" value="DnaJ_domain"/>
</dbReference>
<dbReference type="WBParaSite" id="MBELARI_LOCUS14492">
    <property type="protein sequence ID" value="MBELARI_LOCUS14492"/>
    <property type="gene ID" value="MBELARI_LOCUS14492"/>
</dbReference>
<evidence type="ECO:0000256" key="6">
    <source>
        <dbReference type="ARBA" id="ARBA00022989"/>
    </source>
</evidence>
<keyword evidence="8" id="KW-0143">Chaperone</keyword>
<evidence type="ECO:0000256" key="8">
    <source>
        <dbReference type="ARBA" id="ARBA00023186"/>
    </source>
</evidence>